<protein>
    <recommendedName>
        <fullName evidence="5">Phosphoglycerate mutase family protein</fullName>
    </recommendedName>
</protein>
<dbReference type="EMBL" id="JAHRHJ020000010">
    <property type="protein sequence ID" value="KAH9299563.1"/>
    <property type="molecule type" value="Genomic_DNA"/>
</dbReference>
<organism evidence="3 4">
    <name type="scientific">Taxus chinensis</name>
    <name type="common">Chinese yew</name>
    <name type="synonym">Taxus wallichiana var. chinensis</name>
    <dbReference type="NCBI Taxonomy" id="29808"/>
    <lineage>
        <taxon>Eukaryota</taxon>
        <taxon>Viridiplantae</taxon>
        <taxon>Streptophyta</taxon>
        <taxon>Embryophyta</taxon>
        <taxon>Tracheophyta</taxon>
        <taxon>Spermatophyta</taxon>
        <taxon>Pinopsida</taxon>
        <taxon>Pinidae</taxon>
        <taxon>Conifers II</taxon>
        <taxon>Cupressales</taxon>
        <taxon>Taxaceae</taxon>
        <taxon>Taxus</taxon>
    </lineage>
</organism>
<proteinExistence type="predicted"/>
<gene>
    <name evidence="3" type="ORF">KI387_031245</name>
</gene>
<accession>A0AA38CIG8</accession>
<dbReference type="InterPro" id="IPR013078">
    <property type="entry name" value="His_Pase_superF_clade-1"/>
</dbReference>
<dbReference type="AlphaFoldDB" id="A0AA38CIG8"/>
<dbReference type="SUPFAM" id="SSF53254">
    <property type="entry name" value="Phosphoglycerate mutase-like"/>
    <property type="match status" value="1"/>
</dbReference>
<feature type="compositionally biased region" description="Basic and acidic residues" evidence="2">
    <location>
        <begin position="19"/>
        <end position="42"/>
    </location>
</feature>
<feature type="compositionally biased region" description="Acidic residues" evidence="2">
    <location>
        <begin position="8"/>
        <end position="18"/>
    </location>
</feature>
<dbReference type="PANTHER" id="PTHR47927:SF2">
    <property type="entry name" value="PHOSPHOGLYCERATE MUTASE FAMILY PROTEIN"/>
    <property type="match status" value="1"/>
</dbReference>
<feature type="binding site" evidence="1">
    <location>
        <begin position="125"/>
        <end position="132"/>
    </location>
    <ligand>
        <name>substrate</name>
    </ligand>
</feature>
<reference evidence="3 4" key="1">
    <citation type="journal article" date="2021" name="Nat. Plants">
        <title>The Taxus genome provides insights into paclitaxel biosynthesis.</title>
        <authorList>
            <person name="Xiong X."/>
            <person name="Gou J."/>
            <person name="Liao Q."/>
            <person name="Li Y."/>
            <person name="Zhou Q."/>
            <person name="Bi G."/>
            <person name="Li C."/>
            <person name="Du R."/>
            <person name="Wang X."/>
            <person name="Sun T."/>
            <person name="Guo L."/>
            <person name="Liang H."/>
            <person name="Lu P."/>
            <person name="Wu Y."/>
            <person name="Zhang Z."/>
            <person name="Ro D.K."/>
            <person name="Shang Y."/>
            <person name="Huang S."/>
            <person name="Yan J."/>
        </authorList>
    </citation>
    <scope>NUCLEOTIDE SEQUENCE [LARGE SCALE GENOMIC DNA]</scope>
    <source>
        <strain evidence="3">Ta-2019</strain>
    </source>
</reference>
<dbReference type="Pfam" id="PF00300">
    <property type="entry name" value="His_Phos_1"/>
    <property type="match status" value="1"/>
</dbReference>
<feature type="region of interest" description="Disordered" evidence="2">
    <location>
        <begin position="1"/>
        <end position="58"/>
    </location>
</feature>
<feature type="binding site" evidence="1">
    <location>
        <position position="179"/>
    </location>
    <ligand>
        <name>substrate</name>
    </ligand>
</feature>
<dbReference type="Proteomes" id="UP000824469">
    <property type="component" value="Unassembled WGS sequence"/>
</dbReference>
<sequence length="189" mass="20625">MGQAQSSQEEEGREEEEEAAVRAEEEEGEKTKGEEEKKKVLEQEPEVLPCHPSASPLSPQLSFGGSPYMGPSVRVWDPYNILTSAAAVSSPTLSSNSSAVSLENHQHSRWVSMEDDSMTEVFLIRHAESTMNERPELIGGRSPSATLTTNGKRQARALGVFLKTQGITFSSVYSSPLERAKQTALAICQ</sequence>
<keyword evidence="4" id="KW-1185">Reference proteome</keyword>
<evidence type="ECO:0000256" key="2">
    <source>
        <dbReference type="SAM" id="MobiDB-lite"/>
    </source>
</evidence>
<dbReference type="PANTHER" id="PTHR47927">
    <property type="entry name" value="PUTATIVE-RELATED"/>
    <property type="match status" value="1"/>
</dbReference>
<dbReference type="SMART" id="SM00855">
    <property type="entry name" value="PGAM"/>
    <property type="match status" value="1"/>
</dbReference>
<dbReference type="Gene3D" id="3.40.50.1240">
    <property type="entry name" value="Phosphoglycerate mutase-like"/>
    <property type="match status" value="1"/>
</dbReference>
<comment type="caution">
    <text evidence="3">The sequence shown here is derived from an EMBL/GenBank/DDBJ whole genome shotgun (WGS) entry which is preliminary data.</text>
</comment>
<feature type="non-terminal residue" evidence="3">
    <location>
        <position position="189"/>
    </location>
</feature>
<evidence type="ECO:0000313" key="3">
    <source>
        <dbReference type="EMBL" id="KAH9299563.1"/>
    </source>
</evidence>
<name>A0AA38CIG8_TAXCH</name>
<dbReference type="InterPro" id="IPR029033">
    <property type="entry name" value="His_PPase_superfam"/>
</dbReference>
<evidence type="ECO:0008006" key="5">
    <source>
        <dbReference type="Google" id="ProtNLM"/>
    </source>
</evidence>
<evidence type="ECO:0000256" key="1">
    <source>
        <dbReference type="PIRSR" id="PIRSR613078-2"/>
    </source>
</evidence>
<evidence type="ECO:0000313" key="4">
    <source>
        <dbReference type="Proteomes" id="UP000824469"/>
    </source>
</evidence>
<dbReference type="CDD" id="cd07067">
    <property type="entry name" value="HP_PGM_like"/>
    <property type="match status" value="1"/>
</dbReference>
<dbReference type="OMA" id="ESTMNER"/>